<sequence length="341" mass="36609">MKKKMLSVVLSVALVTSMLIGCGSGESEKKSAETKTEDTKETKEEKTDGETKSGGYKIAYLNALVSTPYFGYLNSAMEGHAKELGVELQILDGKTDNQVMFDQALSIIEQDFDAVILTPSDMAGSVSIVEAIHDAGLPLIVCNTRVDESVKALTDSLVCCDPSYEGEVVGKLAVEQLPEGGKCVTLEGFAGQEAQIYRTEGFQKGIKGSKIEIVQQVICDWDKAKAMSATDDMIAAYPDLAMIFAQDDSMALGAIEAVKAAGKEDQIKVMGLGYMGDESKEALLDGSLLGTCTQSPSWEGITALDVAIDVIKGKEVDTWYKTECLAVTKENCESIDHGYNQ</sequence>
<dbReference type="Proteomes" id="UP000095544">
    <property type="component" value="Unassembled WGS sequence"/>
</dbReference>
<feature type="signal peptide" evidence="5">
    <location>
        <begin position="1"/>
        <end position="21"/>
    </location>
</feature>
<dbReference type="GO" id="GO:0030313">
    <property type="term" value="C:cell envelope"/>
    <property type="evidence" value="ECO:0007669"/>
    <property type="project" value="UniProtKB-SubCell"/>
</dbReference>
<keyword evidence="3 5" id="KW-0732">Signal</keyword>
<dbReference type="Gene3D" id="3.40.50.2300">
    <property type="match status" value="2"/>
</dbReference>
<evidence type="ECO:0000259" key="6">
    <source>
        <dbReference type="Pfam" id="PF13407"/>
    </source>
</evidence>
<dbReference type="PANTHER" id="PTHR46847:SF1">
    <property type="entry name" value="D-ALLOSE-BINDING PERIPLASMIC PROTEIN-RELATED"/>
    <property type="match status" value="1"/>
</dbReference>
<accession>A0A174GSS5</accession>
<evidence type="ECO:0000256" key="2">
    <source>
        <dbReference type="ARBA" id="ARBA00007639"/>
    </source>
</evidence>
<comment type="subcellular location">
    <subcellularLocation>
        <location evidence="1">Cell envelope</location>
    </subcellularLocation>
</comment>
<feature type="chain" id="PRO_5039407365" evidence="5">
    <location>
        <begin position="22"/>
        <end position="341"/>
    </location>
</feature>
<dbReference type="InterPro" id="IPR028082">
    <property type="entry name" value="Peripla_BP_I"/>
</dbReference>
<comment type="similarity">
    <text evidence="2">Belongs to the bacterial solute-binding protein 2 family.</text>
</comment>
<dbReference type="PROSITE" id="PS51257">
    <property type="entry name" value="PROKAR_LIPOPROTEIN"/>
    <property type="match status" value="1"/>
</dbReference>
<dbReference type="AlphaFoldDB" id="A0A174GSS5"/>
<evidence type="ECO:0000256" key="1">
    <source>
        <dbReference type="ARBA" id="ARBA00004196"/>
    </source>
</evidence>
<gene>
    <name evidence="7" type="primary">rbsB_5</name>
    <name evidence="7" type="ORF">ERS852491_02830</name>
</gene>
<dbReference type="InterPro" id="IPR025997">
    <property type="entry name" value="SBP_2_dom"/>
</dbReference>
<evidence type="ECO:0000256" key="4">
    <source>
        <dbReference type="SAM" id="MobiDB-lite"/>
    </source>
</evidence>
<feature type="region of interest" description="Disordered" evidence="4">
    <location>
        <begin position="24"/>
        <end position="51"/>
    </location>
</feature>
<dbReference type="Pfam" id="PF13407">
    <property type="entry name" value="Peripla_BP_4"/>
    <property type="match status" value="1"/>
</dbReference>
<proteinExistence type="inferred from homology"/>
<dbReference type="GO" id="GO:0030246">
    <property type="term" value="F:carbohydrate binding"/>
    <property type="evidence" value="ECO:0007669"/>
    <property type="project" value="UniProtKB-ARBA"/>
</dbReference>
<reference evidence="7 8" key="1">
    <citation type="submission" date="2015-09" db="EMBL/GenBank/DDBJ databases">
        <authorList>
            <consortium name="Pathogen Informatics"/>
        </authorList>
    </citation>
    <scope>NUCLEOTIDE SEQUENCE [LARGE SCALE GENOMIC DNA]</scope>
    <source>
        <strain evidence="7 8">2789STDY5834876</strain>
    </source>
</reference>
<dbReference type="OrthoDB" id="9814427at2"/>
<dbReference type="STRING" id="39482.ERS852491_02830"/>
<dbReference type="CDD" id="cd01536">
    <property type="entry name" value="PBP1_ABC_sugar_binding-like"/>
    <property type="match status" value="1"/>
</dbReference>
<evidence type="ECO:0000313" key="8">
    <source>
        <dbReference type="Proteomes" id="UP000095544"/>
    </source>
</evidence>
<evidence type="ECO:0000313" key="7">
    <source>
        <dbReference type="EMBL" id="CUO64307.1"/>
    </source>
</evidence>
<evidence type="ECO:0000256" key="5">
    <source>
        <dbReference type="SAM" id="SignalP"/>
    </source>
</evidence>
<evidence type="ECO:0000256" key="3">
    <source>
        <dbReference type="ARBA" id="ARBA00022729"/>
    </source>
</evidence>
<dbReference type="SUPFAM" id="SSF53822">
    <property type="entry name" value="Periplasmic binding protein-like I"/>
    <property type="match status" value="1"/>
</dbReference>
<organism evidence="7 8">
    <name type="scientific">Faecalicatena contorta</name>
    <dbReference type="NCBI Taxonomy" id="39482"/>
    <lineage>
        <taxon>Bacteria</taxon>
        <taxon>Bacillati</taxon>
        <taxon>Bacillota</taxon>
        <taxon>Clostridia</taxon>
        <taxon>Lachnospirales</taxon>
        <taxon>Lachnospiraceae</taxon>
        <taxon>Faecalicatena</taxon>
    </lineage>
</organism>
<feature type="compositionally biased region" description="Basic and acidic residues" evidence="4">
    <location>
        <begin position="26"/>
        <end position="51"/>
    </location>
</feature>
<dbReference type="EMBL" id="CYZU01000026">
    <property type="protein sequence ID" value="CUO64307.1"/>
    <property type="molecule type" value="Genomic_DNA"/>
</dbReference>
<protein>
    <submittedName>
        <fullName evidence="7">D-ribose-binding periplasmic protein</fullName>
    </submittedName>
</protein>
<feature type="domain" description="Periplasmic binding protein" evidence="6">
    <location>
        <begin position="58"/>
        <end position="315"/>
    </location>
</feature>
<dbReference type="PANTHER" id="PTHR46847">
    <property type="entry name" value="D-ALLOSE-BINDING PERIPLASMIC PROTEIN-RELATED"/>
    <property type="match status" value="1"/>
</dbReference>
<name>A0A174GSS5_9FIRM</name>
<dbReference type="RefSeq" id="WP_055153750.1">
    <property type="nucleotide sequence ID" value="NZ_CYZU01000026.1"/>
</dbReference>